<feature type="region of interest" description="Disordered" evidence="1">
    <location>
        <begin position="258"/>
        <end position="282"/>
    </location>
</feature>
<keyword evidence="3" id="KW-1185">Reference proteome</keyword>
<proteinExistence type="predicted"/>
<evidence type="ECO:0000313" key="3">
    <source>
        <dbReference type="Proteomes" id="UP000811609"/>
    </source>
</evidence>
<feature type="region of interest" description="Disordered" evidence="1">
    <location>
        <begin position="127"/>
        <end position="151"/>
    </location>
</feature>
<accession>A0A8T1NFV1</accession>
<dbReference type="EMBL" id="CM031822">
    <property type="protein sequence ID" value="KAG6628568.1"/>
    <property type="molecule type" value="Genomic_DNA"/>
</dbReference>
<evidence type="ECO:0000256" key="1">
    <source>
        <dbReference type="SAM" id="MobiDB-lite"/>
    </source>
</evidence>
<dbReference type="InterPro" id="IPR012438">
    <property type="entry name" value="DUF1639"/>
</dbReference>
<evidence type="ECO:0000313" key="2">
    <source>
        <dbReference type="EMBL" id="KAG6628568.1"/>
    </source>
</evidence>
<name>A0A8T1NFV1_CARIL</name>
<feature type="region of interest" description="Disordered" evidence="1">
    <location>
        <begin position="1"/>
        <end position="38"/>
    </location>
</feature>
<feature type="compositionally biased region" description="Low complexity" evidence="1">
    <location>
        <begin position="27"/>
        <end position="38"/>
    </location>
</feature>
<organism evidence="2 3">
    <name type="scientific">Carya illinoinensis</name>
    <name type="common">Pecan</name>
    <dbReference type="NCBI Taxonomy" id="32201"/>
    <lineage>
        <taxon>Eukaryota</taxon>
        <taxon>Viridiplantae</taxon>
        <taxon>Streptophyta</taxon>
        <taxon>Embryophyta</taxon>
        <taxon>Tracheophyta</taxon>
        <taxon>Spermatophyta</taxon>
        <taxon>Magnoliopsida</taxon>
        <taxon>eudicotyledons</taxon>
        <taxon>Gunneridae</taxon>
        <taxon>Pentapetalae</taxon>
        <taxon>rosids</taxon>
        <taxon>fabids</taxon>
        <taxon>Fagales</taxon>
        <taxon>Juglandaceae</taxon>
        <taxon>Carya</taxon>
    </lineage>
</organism>
<feature type="region of interest" description="Disordered" evidence="1">
    <location>
        <begin position="172"/>
        <end position="193"/>
    </location>
</feature>
<dbReference type="AlphaFoldDB" id="A0A8T1NFV1"/>
<comment type="caution">
    <text evidence="2">The sequence shown here is derived from an EMBL/GenBank/DDBJ whole genome shotgun (WGS) entry which is preliminary data.</text>
</comment>
<dbReference type="Pfam" id="PF07797">
    <property type="entry name" value="DUF1639"/>
    <property type="match status" value="1"/>
</dbReference>
<gene>
    <name evidence="2" type="ORF">CIPAW_14G022000</name>
</gene>
<sequence length="354" mass="38246">MVLHSVFETQKTPVASTEPPSSPQPPMSSSVPSSKPQPLRSLVFSNFKWPLEYRSSTTASNHHHRFCNVLSESTPDSEPHANDLPAVNEDHSSLAVRKLADSALFPGSEPQLAHPLKYGHHLFGKLAGSTRTHSKSRSRNDPGPGVTNGLSFVGSSERLIVKEAKKISENKSANSGRVMLKPGDKSKAPDPKPKIYIRISTKNKSTAADGVAKATEQTSPVAVEVKELPPKPWNLRPKKPSPKTLHGDGVGIALRAGGAPAQETKTQHPVRASARARKGTNSKVSETIPRLCIALSKEEIEEDIFMLTGSKPARRPKKRAKTVQKQLDSVFPGLWLTSITPESYNVSVAPGKGN</sequence>
<protein>
    <submittedName>
        <fullName evidence="2">Uncharacterized protein</fullName>
    </submittedName>
</protein>
<dbReference type="PANTHER" id="PTHR33130:SF40">
    <property type="entry name" value="CHROMOGRANIN (DUF1639)"/>
    <property type="match status" value="1"/>
</dbReference>
<feature type="compositionally biased region" description="Basic and acidic residues" evidence="1">
    <location>
        <begin position="182"/>
        <end position="193"/>
    </location>
</feature>
<reference evidence="2" key="1">
    <citation type="submission" date="2020-12" db="EMBL/GenBank/DDBJ databases">
        <title>WGS assembly of Carya illinoinensis cv. Pawnee.</title>
        <authorList>
            <person name="Platts A."/>
            <person name="Shu S."/>
            <person name="Wright S."/>
            <person name="Barry K."/>
            <person name="Edger P."/>
            <person name="Pires J.C."/>
            <person name="Schmutz J."/>
        </authorList>
    </citation>
    <scope>NUCLEOTIDE SEQUENCE</scope>
    <source>
        <tissue evidence="2">Leaf</tissue>
    </source>
</reference>
<dbReference type="PANTHER" id="PTHR33130">
    <property type="entry name" value="PUTATIVE (DUF1639)-RELATED"/>
    <property type="match status" value="1"/>
</dbReference>
<dbReference type="Proteomes" id="UP000811609">
    <property type="component" value="Chromosome 14"/>
</dbReference>